<accession>A0ACD5T6K4</accession>
<evidence type="ECO:0000313" key="1">
    <source>
        <dbReference type="EnsemblPlants" id="AVESA.00010b.r2.1AG0000920.1.CDS"/>
    </source>
</evidence>
<name>A0ACD5T6K4_AVESA</name>
<keyword evidence="2" id="KW-1185">Reference proteome</keyword>
<sequence>MDLEANSRHNVLERMLIDKHAEPRDLRLSLLEDITDQFSPDHEIGRGGFAVVYKGMVGERMVAVKKLFKTYGIVHEDRFHKEIECLMKARHKNIVRFLGYCVDTQGRADSYEGKFIIADQRTWLLCFEYVPNGNLQKYITDASGGLEWSLRFRIIKGICEGLHYLHMNSIIHLDLKPANILLDGHMVPKIADFGLSRFLIEDKTHYTTKNVIGTPGYMAPEFYGGKVSFASDMYSLGVIIMEMLTGVKGYQEDDIVIESWMNRIEGDTQLEQVRACTKMGKECMESDPKKRPVAWRIINMLDKTGSADKTSMSSSLVEPQASLLGEQSDQKGIGKLAESLNQEDINERPETEDVAERLVNDHRKGQENTCHLSSRESQDIDRKANHKGKGIQSFKSSVWEKLNIFNIFRKDSPKHASSNGAAMSNSSSYALAASVPRSEGEIRDSANVKAFTFSELRTATRNFRPDNVLGEGGFGSVFKGWVHEKTLARTKPGTGMVIAVKKLNLEGFQGHREWQNEVNYLGQLSHPNLVKLVGYCVEDEQRFLVYEFMPRGSLDNHLFRRGSHFQPISWNLRMKIAHGVAKGLAFLHSDMVKVILRSLKTSDILLDANYDAKLSDLGLVRDGPTGDNSHVSTRVMGTYGYVAPEYVVTGCLTTKCDVFSFGVVLLEMLSGRRAIDKNRPEDEHKLVEWARPYLKSNRRLFRVLDSRLDGQYSLAGAEKAASLTLQCLSVDPRHRPTMEQVVAVLEQLHDAKEGGNSPRAPARESRAATR</sequence>
<reference evidence="1" key="1">
    <citation type="submission" date="2021-05" db="EMBL/GenBank/DDBJ databases">
        <authorList>
            <person name="Scholz U."/>
            <person name="Mascher M."/>
            <person name="Fiebig A."/>
        </authorList>
    </citation>
    <scope>NUCLEOTIDE SEQUENCE [LARGE SCALE GENOMIC DNA]</scope>
</reference>
<dbReference type="EnsemblPlants" id="AVESA.00010b.r2.1AG0000920.1">
    <property type="protein sequence ID" value="AVESA.00010b.r2.1AG0000920.1.CDS"/>
    <property type="gene ID" value="AVESA.00010b.r2.1AG0000920"/>
</dbReference>
<protein>
    <submittedName>
        <fullName evidence="1">Uncharacterized protein</fullName>
    </submittedName>
</protein>
<proteinExistence type="predicted"/>
<organism evidence="1 2">
    <name type="scientific">Avena sativa</name>
    <name type="common">Oat</name>
    <dbReference type="NCBI Taxonomy" id="4498"/>
    <lineage>
        <taxon>Eukaryota</taxon>
        <taxon>Viridiplantae</taxon>
        <taxon>Streptophyta</taxon>
        <taxon>Embryophyta</taxon>
        <taxon>Tracheophyta</taxon>
        <taxon>Spermatophyta</taxon>
        <taxon>Magnoliopsida</taxon>
        <taxon>Liliopsida</taxon>
        <taxon>Poales</taxon>
        <taxon>Poaceae</taxon>
        <taxon>BOP clade</taxon>
        <taxon>Pooideae</taxon>
        <taxon>Poodae</taxon>
        <taxon>Poeae</taxon>
        <taxon>Poeae Chloroplast Group 1 (Aveneae type)</taxon>
        <taxon>Aveninae</taxon>
        <taxon>Avena</taxon>
    </lineage>
</organism>
<evidence type="ECO:0000313" key="2">
    <source>
        <dbReference type="Proteomes" id="UP001732700"/>
    </source>
</evidence>
<dbReference type="Proteomes" id="UP001732700">
    <property type="component" value="Chromosome 1A"/>
</dbReference>
<reference evidence="1" key="2">
    <citation type="submission" date="2025-09" db="UniProtKB">
        <authorList>
            <consortium name="EnsemblPlants"/>
        </authorList>
    </citation>
    <scope>IDENTIFICATION</scope>
</reference>